<gene>
    <name evidence="1" type="ORF">EVAR_90118_1</name>
</gene>
<evidence type="ECO:0000313" key="1">
    <source>
        <dbReference type="EMBL" id="GBP93552.1"/>
    </source>
</evidence>
<reference evidence="1 2" key="1">
    <citation type="journal article" date="2019" name="Commun. Biol.">
        <title>The bagworm genome reveals a unique fibroin gene that provides high tensile strength.</title>
        <authorList>
            <person name="Kono N."/>
            <person name="Nakamura H."/>
            <person name="Ohtoshi R."/>
            <person name="Tomita M."/>
            <person name="Numata K."/>
            <person name="Arakawa K."/>
        </authorList>
    </citation>
    <scope>NUCLEOTIDE SEQUENCE [LARGE SCALE GENOMIC DNA]</scope>
</reference>
<dbReference type="EMBL" id="BGZK01002391">
    <property type="protein sequence ID" value="GBP93552.1"/>
    <property type="molecule type" value="Genomic_DNA"/>
</dbReference>
<sequence length="125" mass="14155">MPRDTSSRISRSLIARQPRIVSTRGLTTLDVHTGTANAFTTKSDSRRIGACPFANALGWLLPRREHVHTGGLALDYAIRYALGAPLCTQPLFEIISYDRLEIKPNLQFDIPFYIHIGREKDFRML</sequence>
<accession>A0A4C2A1B7</accession>
<protein>
    <submittedName>
        <fullName evidence="1">Uncharacterized protein</fullName>
    </submittedName>
</protein>
<proteinExistence type="predicted"/>
<name>A0A4C2A1B7_EUMVA</name>
<dbReference type="Proteomes" id="UP000299102">
    <property type="component" value="Unassembled WGS sequence"/>
</dbReference>
<dbReference type="AlphaFoldDB" id="A0A4C2A1B7"/>
<keyword evidence="2" id="KW-1185">Reference proteome</keyword>
<evidence type="ECO:0000313" key="2">
    <source>
        <dbReference type="Proteomes" id="UP000299102"/>
    </source>
</evidence>
<organism evidence="1 2">
    <name type="scientific">Eumeta variegata</name>
    <name type="common">Bagworm moth</name>
    <name type="synonym">Eumeta japonica</name>
    <dbReference type="NCBI Taxonomy" id="151549"/>
    <lineage>
        <taxon>Eukaryota</taxon>
        <taxon>Metazoa</taxon>
        <taxon>Ecdysozoa</taxon>
        <taxon>Arthropoda</taxon>
        <taxon>Hexapoda</taxon>
        <taxon>Insecta</taxon>
        <taxon>Pterygota</taxon>
        <taxon>Neoptera</taxon>
        <taxon>Endopterygota</taxon>
        <taxon>Lepidoptera</taxon>
        <taxon>Glossata</taxon>
        <taxon>Ditrysia</taxon>
        <taxon>Tineoidea</taxon>
        <taxon>Psychidae</taxon>
        <taxon>Oiketicinae</taxon>
        <taxon>Eumeta</taxon>
    </lineage>
</organism>
<comment type="caution">
    <text evidence="1">The sequence shown here is derived from an EMBL/GenBank/DDBJ whole genome shotgun (WGS) entry which is preliminary data.</text>
</comment>